<dbReference type="Gramene" id="MELO3C035672.2.1">
    <property type="protein sequence ID" value="MELO3C035672.2.1"/>
    <property type="gene ID" value="MELO3C035672.2"/>
</dbReference>
<evidence type="ECO:0000256" key="1">
    <source>
        <dbReference type="SAM" id="MobiDB-lite"/>
    </source>
</evidence>
<dbReference type="AlphaFoldDB" id="A0A9I9EM61"/>
<organism evidence="2">
    <name type="scientific">Cucumis melo</name>
    <name type="common">Muskmelon</name>
    <dbReference type="NCBI Taxonomy" id="3656"/>
    <lineage>
        <taxon>Eukaryota</taxon>
        <taxon>Viridiplantae</taxon>
        <taxon>Streptophyta</taxon>
        <taxon>Embryophyta</taxon>
        <taxon>Tracheophyta</taxon>
        <taxon>Spermatophyta</taxon>
        <taxon>Magnoliopsida</taxon>
        <taxon>eudicotyledons</taxon>
        <taxon>Gunneridae</taxon>
        <taxon>Pentapetalae</taxon>
        <taxon>rosids</taxon>
        <taxon>fabids</taxon>
        <taxon>Cucurbitales</taxon>
        <taxon>Cucurbitaceae</taxon>
        <taxon>Benincaseae</taxon>
        <taxon>Cucumis</taxon>
    </lineage>
</organism>
<proteinExistence type="predicted"/>
<protein>
    <submittedName>
        <fullName evidence="2">Uncharacterized protein</fullName>
    </submittedName>
</protein>
<sequence length="134" mass="14928">MTGKNEEDKIEYVSELPALRLKAVSELVAFLQAPISTDVCSQVTLNQTITLYQNKEERRLNTLNKVKGKEKNCGEEEEASPPPPLLIKRKKAHVGASSLQKKEKRWKLGATINPKPLAILLPNTPITSSKIQIL</sequence>
<evidence type="ECO:0000313" key="2">
    <source>
        <dbReference type="EnsemblPlants" id="MELO3C035672.2.1"/>
    </source>
</evidence>
<feature type="region of interest" description="Disordered" evidence="1">
    <location>
        <begin position="65"/>
        <end position="100"/>
    </location>
</feature>
<reference evidence="2" key="1">
    <citation type="submission" date="2023-03" db="UniProtKB">
        <authorList>
            <consortium name="EnsemblPlants"/>
        </authorList>
    </citation>
    <scope>IDENTIFICATION</scope>
</reference>
<dbReference type="EnsemblPlants" id="MELO3C035672.2.1">
    <property type="protein sequence ID" value="MELO3C035672.2.1"/>
    <property type="gene ID" value="MELO3C035672.2"/>
</dbReference>
<accession>A0A9I9EM61</accession>
<name>A0A9I9EM61_CUCME</name>